<evidence type="ECO:0000256" key="1">
    <source>
        <dbReference type="ARBA" id="ARBA00022617"/>
    </source>
</evidence>
<dbReference type="Proteomes" id="UP000198426">
    <property type="component" value="Unassembled WGS sequence"/>
</dbReference>
<evidence type="ECO:0000313" key="8">
    <source>
        <dbReference type="Proteomes" id="UP000198426"/>
    </source>
</evidence>
<feature type="chain" id="PRO_5012241069" evidence="5">
    <location>
        <begin position="22"/>
        <end position="105"/>
    </location>
</feature>
<dbReference type="GO" id="GO:0020037">
    <property type="term" value="F:heme binding"/>
    <property type="evidence" value="ECO:0007669"/>
    <property type="project" value="InterPro"/>
</dbReference>
<evidence type="ECO:0000256" key="4">
    <source>
        <dbReference type="PROSITE-ProRule" id="PRU00433"/>
    </source>
</evidence>
<proteinExistence type="predicted"/>
<keyword evidence="2 4" id="KW-0479">Metal-binding</keyword>
<evidence type="ECO:0000259" key="6">
    <source>
        <dbReference type="PROSITE" id="PS51007"/>
    </source>
</evidence>
<reference evidence="7 8" key="1">
    <citation type="submission" date="2017-06" db="EMBL/GenBank/DDBJ databases">
        <authorList>
            <person name="Kim H.J."/>
            <person name="Triplett B.A."/>
        </authorList>
    </citation>
    <scope>NUCLEOTIDE SEQUENCE [LARGE SCALE GENOMIC DNA]</scope>
    <source>
        <strain evidence="7 8">DSM 29339</strain>
    </source>
</reference>
<dbReference type="SUPFAM" id="SSF46626">
    <property type="entry name" value="Cytochrome c"/>
    <property type="match status" value="1"/>
</dbReference>
<dbReference type="InterPro" id="IPR036909">
    <property type="entry name" value="Cyt_c-like_dom_sf"/>
</dbReference>
<dbReference type="AlphaFoldDB" id="A0A239EPV9"/>
<dbReference type="EMBL" id="FZOY01000002">
    <property type="protein sequence ID" value="SNS46441.1"/>
    <property type="molecule type" value="Genomic_DNA"/>
</dbReference>
<protein>
    <submittedName>
        <fullName evidence="7">Cytochrome c</fullName>
    </submittedName>
</protein>
<organism evidence="7 8">
    <name type="scientific">Tropicimonas sediminicola</name>
    <dbReference type="NCBI Taxonomy" id="1031541"/>
    <lineage>
        <taxon>Bacteria</taxon>
        <taxon>Pseudomonadati</taxon>
        <taxon>Pseudomonadota</taxon>
        <taxon>Alphaproteobacteria</taxon>
        <taxon>Rhodobacterales</taxon>
        <taxon>Roseobacteraceae</taxon>
        <taxon>Tropicimonas</taxon>
    </lineage>
</organism>
<feature type="domain" description="Cytochrome c" evidence="6">
    <location>
        <begin position="24"/>
        <end position="104"/>
    </location>
</feature>
<keyword evidence="3 4" id="KW-0408">Iron</keyword>
<gene>
    <name evidence="7" type="ORF">SAMN05421757_102259</name>
</gene>
<keyword evidence="8" id="KW-1185">Reference proteome</keyword>
<keyword evidence="1 4" id="KW-0349">Heme</keyword>
<feature type="signal peptide" evidence="5">
    <location>
        <begin position="1"/>
        <end position="21"/>
    </location>
</feature>
<dbReference type="GO" id="GO:0046872">
    <property type="term" value="F:metal ion binding"/>
    <property type="evidence" value="ECO:0007669"/>
    <property type="project" value="UniProtKB-KW"/>
</dbReference>
<dbReference type="GO" id="GO:0009055">
    <property type="term" value="F:electron transfer activity"/>
    <property type="evidence" value="ECO:0007669"/>
    <property type="project" value="InterPro"/>
</dbReference>
<accession>A0A239EPV9</accession>
<name>A0A239EPV9_9RHOB</name>
<evidence type="ECO:0000256" key="5">
    <source>
        <dbReference type="SAM" id="SignalP"/>
    </source>
</evidence>
<dbReference type="RefSeq" id="WP_176442783.1">
    <property type="nucleotide sequence ID" value="NZ_FZOY01000002.1"/>
</dbReference>
<keyword evidence="5" id="KW-0732">Signal</keyword>
<evidence type="ECO:0000256" key="2">
    <source>
        <dbReference type="ARBA" id="ARBA00022723"/>
    </source>
</evidence>
<evidence type="ECO:0000256" key="3">
    <source>
        <dbReference type="ARBA" id="ARBA00023004"/>
    </source>
</evidence>
<evidence type="ECO:0000313" key="7">
    <source>
        <dbReference type="EMBL" id="SNS46441.1"/>
    </source>
</evidence>
<dbReference type="InterPro" id="IPR009056">
    <property type="entry name" value="Cyt_c-like_dom"/>
</dbReference>
<dbReference type="Gene3D" id="1.10.760.10">
    <property type="entry name" value="Cytochrome c-like domain"/>
    <property type="match status" value="1"/>
</dbReference>
<dbReference type="PROSITE" id="PS51007">
    <property type="entry name" value="CYTC"/>
    <property type="match status" value="1"/>
</dbReference>
<sequence>MKTILWLAVLATSVGAATLTAAEPYIEAGKRMAEANCANCHNIEPGGDFKLYPPSFQAIAIYMDPQVMRMKIMYPDHAVLMPQFHTFMFTENIDNIVGYIETLDK</sequence>
<dbReference type="Pfam" id="PF13442">
    <property type="entry name" value="Cytochrome_CBB3"/>
    <property type="match status" value="1"/>
</dbReference>